<gene>
    <name evidence="3" type="ORF">CPUR_04438</name>
</gene>
<dbReference type="InterPro" id="IPR001005">
    <property type="entry name" value="SANT/Myb"/>
</dbReference>
<name>M1WF43_CLAP2</name>
<dbReference type="VEuPathDB" id="FungiDB:CPUR_04438"/>
<dbReference type="PROSITE" id="PS50090">
    <property type="entry name" value="MYB_LIKE"/>
    <property type="match status" value="1"/>
</dbReference>
<feature type="domain" description="HTH myb-type" evidence="2">
    <location>
        <begin position="15"/>
        <end position="65"/>
    </location>
</feature>
<organism evidence="3 4">
    <name type="scientific">Claviceps purpurea (strain 20.1)</name>
    <name type="common">Ergot fungus</name>
    <name type="synonym">Sphacelia segetum</name>
    <dbReference type="NCBI Taxonomy" id="1111077"/>
    <lineage>
        <taxon>Eukaryota</taxon>
        <taxon>Fungi</taxon>
        <taxon>Dikarya</taxon>
        <taxon>Ascomycota</taxon>
        <taxon>Pezizomycotina</taxon>
        <taxon>Sordariomycetes</taxon>
        <taxon>Hypocreomycetidae</taxon>
        <taxon>Hypocreales</taxon>
        <taxon>Clavicipitaceae</taxon>
        <taxon>Claviceps</taxon>
    </lineage>
</organism>
<protein>
    <submittedName>
        <fullName evidence="3">Related to DRPLA protein</fullName>
    </submittedName>
</protein>
<keyword evidence="4" id="KW-1185">Reference proteome</keyword>
<evidence type="ECO:0000313" key="4">
    <source>
        <dbReference type="Proteomes" id="UP000016801"/>
    </source>
</evidence>
<reference evidence="3 4" key="1">
    <citation type="journal article" date="2013" name="PLoS Genet.">
        <title>Plant-symbiotic fungi as chemical engineers: Multi-genome analysis of the Clavicipitaceae reveals dynamics of alkaloid loci.</title>
        <authorList>
            <person name="Schardl C.L."/>
            <person name="Young C.A."/>
            <person name="Hesse U."/>
            <person name="Amyotte S.G."/>
            <person name="Andreeva K."/>
            <person name="Calie P.J."/>
            <person name="Fleetwood D.J."/>
            <person name="Haws D.C."/>
            <person name="Moore N."/>
            <person name="Oeser B."/>
            <person name="Panaccione D.G."/>
            <person name="Schweri K.K."/>
            <person name="Voisey C.R."/>
            <person name="Farman M.L."/>
            <person name="Jaromczyk J.W."/>
            <person name="Roe B.A."/>
            <person name="O'Sullivan D.M."/>
            <person name="Scott B."/>
            <person name="Tudzynski P."/>
            <person name="An Z."/>
            <person name="Arnaoudova E.G."/>
            <person name="Bullock C.T."/>
            <person name="Charlton N.D."/>
            <person name="Chen L."/>
            <person name="Cox M."/>
            <person name="Dinkins R.D."/>
            <person name="Florea S."/>
            <person name="Glenn A.E."/>
            <person name="Gordon A."/>
            <person name="Gueldener U."/>
            <person name="Harris D.R."/>
            <person name="Hollin W."/>
            <person name="Jaromczyk J."/>
            <person name="Johnson R.D."/>
            <person name="Khan A.K."/>
            <person name="Leistner E."/>
            <person name="Leuchtmann A."/>
            <person name="Li C."/>
            <person name="Liu J."/>
            <person name="Liu J."/>
            <person name="Liu M."/>
            <person name="Mace W."/>
            <person name="Machado C."/>
            <person name="Nagabhyru P."/>
            <person name="Pan J."/>
            <person name="Schmid J."/>
            <person name="Sugawara K."/>
            <person name="Steiner U."/>
            <person name="Takach J.E."/>
            <person name="Tanaka E."/>
            <person name="Webb J.S."/>
            <person name="Wilson E.V."/>
            <person name="Wiseman J.L."/>
            <person name="Yoshida R."/>
            <person name="Zeng Z."/>
        </authorList>
    </citation>
    <scope>NUCLEOTIDE SEQUENCE [LARGE SCALE GENOMIC DNA]</scope>
    <source>
        <strain evidence="3 4">20.1</strain>
    </source>
</reference>
<dbReference type="STRING" id="1111077.M1WF43"/>
<dbReference type="CDD" id="cd00167">
    <property type="entry name" value="SANT"/>
    <property type="match status" value="1"/>
</dbReference>
<dbReference type="Gene3D" id="1.10.10.60">
    <property type="entry name" value="Homeodomain-like"/>
    <property type="match status" value="1"/>
</dbReference>
<dbReference type="AlphaFoldDB" id="M1WF43"/>
<dbReference type="SMART" id="SM00717">
    <property type="entry name" value="SANT"/>
    <property type="match status" value="2"/>
</dbReference>
<evidence type="ECO:0000313" key="3">
    <source>
        <dbReference type="EMBL" id="CCE30589.1"/>
    </source>
</evidence>
<evidence type="ECO:0000259" key="1">
    <source>
        <dbReference type="PROSITE" id="PS50090"/>
    </source>
</evidence>
<dbReference type="Proteomes" id="UP000016801">
    <property type="component" value="Unassembled WGS sequence"/>
</dbReference>
<dbReference type="SUPFAM" id="SSF46689">
    <property type="entry name" value="Homeodomain-like"/>
    <property type="match status" value="1"/>
</dbReference>
<sequence>MGSTRERGSLQVQPRQAWSEEEEYFLLHSRESYRIRSWTEISKSFPGRSEGGCRVRYYDLKIRWEGGAEAKDKLAVLYERGKADMWAPIAARMAVAWSEAERIHWIITKKQMAIRGSDDSFPTTRVDDAAVEVHARRQKQGQQQQEAAIPGSTWSGYEETLLFAQRRSKISWDEIAKLLPGRTAAGCQTHHFVQSATGPEWPQERKNKLCKLYASLKSSMWAKIGEELMIPWECAESMHWRLGAKEMAEKAGVPLSSQAAFRLAPLQNDIDNAEVYQHRNQEHEPSSLHYQHPQSQIGPAPMAHVGQPGRSVTLPSFLEFTAGVDLLWQPPQRER</sequence>
<dbReference type="PROSITE" id="PS51294">
    <property type="entry name" value="HTH_MYB"/>
    <property type="match status" value="1"/>
</dbReference>
<feature type="domain" description="Myb-like" evidence="1">
    <location>
        <begin position="15"/>
        <end position="61"/>
    </location>
</feature>
<dbReference type="Pfam" id="PF00249">
    <property type="entry name" value="Myb_DNA-binding"/>
    <property type="match status" value="1"/>
</dbReference>
<dbReference type="HOGENOM" id="CLU_076135_0_0_1"/>
<dbReference type="PhylomeDB" id="M1WF43"/>
<evidence type="ECO:0000259" key="2">
    <source>
        <dbReference type="PROSITE" id="PS51294"/>
    </source>
</evidence>
<dbReference type="EMBL" id="CAGA01000023">
    <property type="protein sequence ID" value="CCE30589.1"/>
    <property type="molecule type" value="Genomic_DNA"/>
</dbReference>
<proteinExistence type="predicted"/>
<dbReference type="OrthoDB" id="193499at2759"/>
<accession>M1WF43</accession>
<comment type="caution">
    <text evidence="3">The sequence shown here is derived from an EMBL/GenBank/DDBJ whole genome shotgun (WGS) entry which is preliminary data.</text>
</comment>
<dbReference type="InterPro" id="IPR009057">
    <property type="entry name" value="Homeodomain-like_sf"/>
</dbReference>
<dbReference type="InterPro" id="IPR017930">
    <property type="entry name" value="Myb_dom"/>
</dbReference>